<feature type="compositionally biased region" description="Basic residues" evidence="1">
    <location>
        <begin position="32"/>
        <end position="42"/>
    </location>
</feature>
<dbReference type="EMBL" id="BMAR01000016">
    <property type="protein sequence ID" value="GFR46994.1"/>
    <property type="molecule type" value="Genomic_DNA"/>
</dbReference>
<dbReference type="PANTHER" id="PTHR34117">
    <property type="entry name" value="STYLE CELL-CYCLE INHIBITOR 1"/>
    <property type="match status" value="1"/>
</dbReference>
<feature type="compositionally biased region" description="Low complexity" evidence="1">
    <location>
        <begin position="95"/>
        <end position="107"/>
    </location>
</feature>
<feature type="region of interest" description="Disordered" evidence="1">
    <location>
        <begin position="1"/>
        <end position="117"/>
    </location>
</feature>
<reference evidence="2 3" key="1">
    <citation type="journal article" date="2021" name="Sci. Rep.">
        <title>Genome sequencing of the multicellular alga Astrephomene provides insights into convergent evolution of germ-soma differentiation.</title>
        <authorList>
            <person name="Yamashita S."/>
            <person name="Yamamoto K."/>
            <person name="Matsuzaki R."/>
            <person name="Suzuki S."/>
            <person name="Yamaguchi H."/>
            <person name="Hirooka S."/>
            <person name="Minakuchi Y."/>
            <person name="Miyagishima S."/>
            <person name="Kawachi M."/>
            <person name="Toyoda A."/>
            <person name="Nozaki H."/>
        </authorList>
    </citation>
    <scope>NUCLEOTIDE SEQUENCE [LARGE SCALE GENOMIC DNA]</scope>
    <source>
        <strain evidence="2 3">NIES-4017</strain>
    </source>
</reference>
<sequence>MGKDKSKRRRRSDSSSSSDYSSDSDREEARREKKSKKKHKKSKDKDKSGSKSRSKDESLVQQARAFLEQHLATGGGGAAVAGGGGGSGGGPPSSAPFHGAGAPAGAGPLPPVQVSEVKEPLSEEDYFRRHAEFAAFLQQERRTAFNELSSDRSRELFSEFVRIWNEGRLPPRYYAGLVAAPTRRTEYRWNFG</sequence>
<keyword evidence="3" id="KW-1185">Reference proteome</keyword>
<feature type="non-terminal residue" evidence="2">
    <location>
        <position position="1"/>
    </location>
</feature>
<dbReference type="Proteomes" id="UP001054857">
    <property type="component" value="Unassembled WGS sequence"/>
</dbReference>
<evidence type="ECO:0000313" key="3">
    <source>
        <dbReference type="Proteomes" id="UP001054857"/>
    </source>
</evidence>
<name>A0AAD3DS11_9CHLO</name>
<feature type="compositionally biased region" description="Basic residues" evidence="1">
    <location>
        <begin position="1"/>
        <end position="11"/>
    </location>
</feature>
<comment type="caution">
    <text evidence="2">The sequence shown here is derived from an EMBL/GenBank/DDBJ whole genome shotgun (WGS) entry which is preliminary data.</text>
</comment>
<feature type="compositionally biased region" description="Basic and acidic residues" evidence="1">
    <location>
        <begin position="43"/>
        <end position="58"/>
    </location>
</feature>
<organism evidence="2 3">
    <name type="scientific">Astrephomene gubernaculifera</name>
    <dbReference type="NCBI Taxonomy" id="47775"/>
    <lineage>
        <taxon>Eukaryota</taxon>
        <taxon>Viridiplantae</taxon>
        <taxon>Chlorophyta</taxon>
        <taxon>core chlorophytes</taxon>
        <taxon>Chlorophyceae</taxon>
        <taxon>CS clade</taxon>
        <taxon>Chlamydomonadales</taxon>
        <taxon>Astrephomenaceae</taxon>
        <taxon>Astrephomene</taxon>
    </lineage>
</organism>
<dbReference type="PANTHER" id="PTHR34117:SF1">
    <property type="entry name" value="STYLE CELL-CYCLE INHIBITOR 1"/>
    <property type="match status" value="1"/>
</dbReference>
<proteinExistence type="predicted"/>
<protein>
    <submittedName>
        <fullName evidence="2">Uncharacterized protein</fullName>
    </submittedName>
</protein>
<gene>
    <name evidence="2" type="ORF">Agub_g8648</name>
</gene>
<evidence type="ECO:0000313" key="2">
    <source>
        <dbReference type="EMBL" id="GFR46994.1"/>
    </source>
</evidence>
<accession>A0AAD3DS11</accession>
<evidence type="ECO:0000256" key="1">
    <source>
        <dbReference type="SAM" id="MobiDB-lite"/>
    </source>
</evidence>
<feature type="compositionally biased region" description="Gly residues" evidence="1">
    <location>
        <begin position="73"/>
        <end position="91"/>
    </location>
</feature>
<dbReference type="InterPro" id="IPR044688">
    <property type="entry name" value="SCI-1-like"/>
</dbReference>
<dbReference type="AlphaFoldDB" id="A0AAD3DS11"/>